<dbReference type="EMBL" id="VNIM01000174">
    <property type="protein sequence ID" value="TVV69778.1"/>
    <property type="molecule type" value="Genomic_DNA"/>
</dbReference>
<comment type="caution">
    <text evidence="1">The sequence shown here is derived from an EMBL/GenBank/DDBJ whole genome shotgun (WGS) entry which is preliminary data.</text>
</comment>
<sequence length="96" mass="10050">MAEWLYEAGIGETRAALVAGDVILEALIEIDGGGPRAGAIVPARLMRVLAPGRRGIARLEGGDEALLEPIPAGVTEGRDLLVEIVREALSEPGRPK</sequence>
<protein>
    <submittedName>
        <fullName evidence="1">Ribonuclease</fullName>
    </submittedName>
</protein>
<reference evidence="1 2" key="1">
    <citation type="submission" date="2019-07" db="EMBL/GenBank/DDBJ databases">
        <title>Sphingomonas solaris sp. nov., isolated from a solar panel from Boston, Massachusetts.</title>
        <authorList>
            <person name="Tanner K."/>
            <person name="Pascual J."/>
            <person name="Mancuso C."/>
            <person name="Pereto J."/>
            <person name="Khalil A."/>
            <person name="Vilanova C."/>
        </authorList>
    </citation>
    <scope>NUCLEOTIDE SEQUENCE [LARGE SCALE GENOMIC DNA]</scope>
    <source>
        <strain evidence="1 2">R4DWN</strain>
    </source>
</reference>
<gene>
    <name evidence="1" type="ORF">FOY91_20855</name>
</gene>
<accession>A0A558QRL7</accession>
<keyword evidence="2" id="KW-1185">Reference proteome</keyword>
<dbReference type="AlphaFoldDB" id="A0A558QRL7"/>
<dbReference type="Proteomes" id="UP000318681">
    <property type="component" value="Unassembled WGS sequence"/>
</dbReference>
<evidence type="ECO:0000313" key="2">
    <source>
        <dbReference type="Proteomes" id="UP000318681"/>
    </source>
</evidence>
<proteinExistence type="predicted"/>
<evidence type="ECO:0000313" key="1">
    <source>
        <dbReference type="EMBL" id="TVV69778.1"/>
    </source>
</evidence>
<organism evidence="1 2">
    <name type="scientific">Alterirhizorhabdus solaris</name>
    <dbReference type="NCBI Taxonomy" id="2529389"/>
    <lineage>
        <taxon>Bacteria</taxon>
        <taxon>Pseudomonadati</taxon>
        <taxon>Pseudomonadota</taxon>
        <taxon>Alphaproteobacteria</taxon>
        <taxon>Sphingomonadales</taxon>
        <taxon>Rhizorhabdaceae</taxon>
        <taxon>Alterirhizorhabdus</taxon>
    </lineage>
</organism>
<feature type="non-terminal residue" evidence="1">
    <location>
        <position position="96"/>
    </location>
</feature>
<name>A0A558QRL7_9SPHN</name>